<dbReference type="SUPFAM" id="SSF50985">
    <property type="entry name" value="RCC1/BLIP-II"/>
    <property type="match status" value="1"/>
</dbReference>
<dbReference type="RefSeq" id="XP_026189828.1">
    <property type="nucleotide sequence ID" value="XM_026334043.1"/>
</dbReference>
<proteinExistence type="predicted"/>
<name>A0A6P6RQ28_9EIME</name>
<dbReference type="Gene3D" id="1.10.287.1490">
    <property type="match status" value="1"/>
</dbReference>
<reference evidence="7" key="1">
    <citation type="submission" date="2025-08" db="UniProtKB">
        <authorList>
            <consortium name="RefSeq"/>
        </authorList>
    </citation>
    <scope>IDENTIFICATION</scope>
</reference>
<feature type="coiled-coil region" evidence="3">
    <location>
        <begin position="896"/>
        <end position="1242"/>
    </location>
</feature>
<dbReference type="InterPro" id="IPR051625">
    <property type="entry name" value="Signaling_Regulatory_Domain"/>
</dbReference>
<dbReference type="GeneID" id="34621195"/>
<feature type="domain" description="RCC1-like" evidence="5">
    <location>
        <begin position="156"/>
        <end position="386"/>
    </location>
</feature>
<dbReference type="Gene3D" id="2.130.10.30">
    <property type="entry name" value="Regulator of chromosome condensation 1/beta-lactamase-inhibitor protein II"/>
    <property type="match status" value="1"/>
</dbReference>
<dbReference type="Pfam" id="PF25390">
    <property type="entry name" value="WD40_RLD"/>
    <property type="match status" value="1"/>
</dbReference>
<gene>
    <name evidence="7" type="primary">LOC34621195</name>
</gene>
<feature type="repeat" description="RCC1" evidence="2">
    <location>
        <begin position="325"/>
        <end position="375"/>
    </location>
</feature>
<feature type="compositionally biased region" description="Low complexity" evidence="4">
    <location>
        <begin position="553"/>
        <end position="569"/>
    </location>
</feature>
<dbReference type="Proteomes" id="UP000515125">
    <property type="component" value="Unplaced"/>
</dbReference>
<evidence type="ECO:0000256" key="3">
    <source>
        <dbReference type="SAM" id="Coils"/>
    </source>
</evidence>
<protein>
    <submittedName>
        <fullName evidence="7">Uncharacterized protein LOC34621195</fullName>
    </submittedName>
</protein>
<feature type="repeat" description="RCC1" evidence="2">
    <location>
        <begin position="221"/>
        <end position="273"/>
    </location>
</feature>
<dbReference type="OrthoDB" id="10256179at2759"/>
<dbReference type="PANTHER" id="PTHR22872">
    <property type="entry name" value="BTK-BINDING PROTEIN-RELATED"/>
    <property type="match status" value="1"/>
</dbReference>
<feature type="region of interest" description="Disordered" evidence="4">
    <location>
        <begin position="1488"/>
        <end position="1572"/>
    </location>
</feature>
<feature type="region of interest" description="Disordered" evidence="4">
    <location>
        <begin position="627"/>
        <end position="646"/>
    </location>
</feature>
<evidence type="ECO:0000313" key="7">
    <source>
        <dbReference type="RefSeq" id="XP_026189828.1"/>
    </source>
</evidence>
<feature type="region of interest" description="Disordered" evidence="4">
    <location>
        <begin position="720"/>
        <end position="776"/>
    </location>
</feature>
<dbReference type="PROSITE" id="PS00626">
    <property type="entry name" value="RCC1_2"/>
    <property type="match status" value="2"/>
</dbReference>
<dbReference type="PROSITE" id="PS50012">
    <property type="entry name" value="RCC1_3"/>
    <property type="match status" value="4"/>
</dbReference>
<evidence type="ECO:0000256" key="2">
    <source>
        <dbReference type="PROSITE-ProRule" id="PRU00235"/>
    </source>
</evidence>
<feature type="compositionally biased region" description="Polar residues" evidence="4">
    <location>
        <begin position="532"/>
        <end position="545"/>
    </location>
</feature>
<feature type="compositionally biased region" description="Low complexity" evidence="4">
    <location>
        <begin position="601"/>
        <end position="621"/>
    </location>
</feature>
<feature type="repeat" description="RCC1" evidence="2">
    <location>
        <begin position="274"/>
        <end position="324"/>
    </location>
</feature>
<feature type="repeat" description="RCC1" evidence="2">
    <location>
        <begin position="173"/>
        <end position="220"/>
    </location>
</feature>
<dbReference type="InterPro" id="IPR000408">
    <property type="entry name" value="Reg_chr_condens"/>
</dbReference>
<dbReference type="PRINTS" id="PR00633">
    <property type="entry name" value="RCCNDNSATION"/>
</dbReference>
<keyword evidence="1" id="KW-0677">Repeat</keyword>
<evidence type="ECO:0000259" key="5">
    <source>
        <dbReference type="Pfam" id="PF25390"/>
    </source>
</evidence>
<keyword evidence="6" id="KW-1185">Reference proteome</keyword>
<evidence type="ECO:0000256" key="4">
    <source>
        <dbReference type="SAM" id="MobiDB-lite"/>
    </source>
</evidence>
<feature type="coiled-coil region" evidence="3">
    <location>
        <begin position="1369"/>
        <end position="1476"/>
    </location>
</feature>
<sequence length="1572" mass="171109">MIDPERSMGCPPMLPYAPHDGLLPSHVQPPKAGDLPLAVCDPSGNRGPLPEGDANDASEGKLVSCLSACQAGTALLRHCPSKAMSVCPSRLLFARSLTPDAAWRPLPHWQQFRAQCDLAEDASEEGSWVCFWSADASPKNRRGFVGPQRFRSYLGITKLACGSSLAAFIANDGRLYCWDWGESGNMHACSPQLLEGRHLEEMHVVDVACGGGHIVCITAERRVFTYGRGDLGQRGSGKLLDAQQHRGPDEVLFPRPARQVACGEQFSLVLTDDGQVYSFGDGSHGVLGIDSIATRWTPAKVKFHDRRVALIAAGTNHAIAVTDLGSTYTWGKNNLGQLGLGHNDDRWTPQVVSELCGQRVAFIAASDASLATTAGGSVYLWGAGESALPVPLERTDVTHFALGDALFGLTAGGALWVRPLGALEETRSKGYTLPSACVQQISAAGSLVMGVAPGDSYLEEKQQRQWRQEQTDETEDSFAPSAHASYAQECRDTPTQEAVGSRKKRVSFSEVVESYMNQAGGSRGHRRVAADSATSQPPKSRTLSLPPSRKARPSPASAATAATGGRARSLSSADPRSRLSGHVQPCLRKKAAITTTPPPQAAGGAAAGERTRGTAAASGGVARASASAARAEEAKTSSNEAATDTAELRTLSRATTSTTTTSVSTADLREFEAGRVPRRSSQGDIVAPPSQGISFLAEAETNSPQNCTQSHRSTPEFGFTASGMPVGGSPSNARFVESPHYSEKAATRADDATPPTAHDAAPSGRSQGTSPFLAAPPVYPQVAAGGAWDSDYESRRRMRLGAPAVDVSGAPLGASSRCDLAALALGLEMQREASRVSLASTASSSAYEAQLHSLRLKELPLVLSSREAAAVGSELVVFQKENTDLRKALYIARQDASDLESDKNSLLRELRSLRTDLTQTKAAVSEKEEALESLEVQLTRQKKHIDRLKTELEDEAAQNHKDLKQMLEKLNTAESQRQQMQQQLQEAHAYIHRLEAERQNSGALSAEVEKLKKALSKEASEKDELLRQADSAIADWQASYTTLQAEAEEAAAKLKRTEEEAAVTKLEFEQRQRVLEDEKRTLLQKLDDSEEERLAAQAERQAVKALKEQNENFRKNCEEQSGELATLKRAEQRLRRDLDELKDERANAQVYIAKLQGEVEKLSKEITARQETIEELQHKLLDREEETSRLCVAQEQSVIEVHTLKEAEGELQLEIDSLKRALKLKDETIKRHEEQISEEKNRANTSAVLQGQLEDMTQELSISRENESRTTAHLREAQQSISLLQEKAEEATETMNWMQKKFDELQNSSKAEITRLEQQNEQLSALSESLKSTNKGHNEEAAEEAWTQVCLAVQPLADLRLAQVCEEVLEKNATDAAAIEEKLSEAQEELKEKTHELTAVNASLAKAKEVQLQIEALEKEFGEKVEMMRKMEKTVAENKAEITHLRDRNSELLLELSRQEERANELLAQNDRLTLLKQGSTHIPSARVRQVKTRTTTSGQCQTSLSPRNAAGSSRCSSTAPISLAQKTGNGAAASPPALTKLDYSNEGASRAPTTPRRLALTPRGLERASLR</sequence>
<dbReference type="InterPro" id="IPR009091">
    <property type="entry name" value="RCC1/BLIP-II"/>
</dbReference>
<organism evidence="6 7">
    <name type="scientific">Cyclospora cayetanensis</name>
    <dbReference type="NCBI Taxonomy" id="88456"/>
    <lineage>
        <taxon>Eukaryota</taxon>
        <taxon>Sar</taxon>
        <taxon>Alveolata</taxon>
        <taxon>Apicomplexa</taxon>
        <taxon>Conoidasida</taxon>
        <taxon>Coccidia</taxon>
        <taxon>Eucoccidiorida</taxon>
        <taxon>Eimeriorina</taxon>
        <taxon>Eimeriidae</taxon>
        <taxon>Cyclospora</taxon>
    </lineage>
</organism>
<feature type="coiled-coil region" evidence="3">
    <location>
        <begin position="1274"/>
        <end position="1336"/>
    </location>
</feature>
<feature type="compositionally biased region" description="Low complexity" evidence="4">
    <location>
        <begin position="752"/>
        <end position="762"/>
    </location>
</feature>
<dbReference type="InterPro" id="IPR058923">
    <property type="entry name" value="RCC1-like_dom"/>
</dbReference>
<evidence type="ECO:0000256" key="1">
    <source>
        <dbReference type="ARBA" id="ARBA00022737"/>
    </source>
</evidence>
<accession>A0A6P6RQ28</accession>
<feature type="compositionally biased region" description="Basic and acidic residues" evidence="4">
    <location>
        <begin position="740"/>
        <end position="751"/>
    </location>
</feature>
<keyword evidence="3" id="KW-0175">Coiled coil</keyword>
<feature type="compositionally biased region" description="Polar residues" evidence="4">
    <location>
        <begin position="1493"/>
        <end position="1529"/>
    </location>
</feature>
<feature type="region of interest" description="Disordered" evidence="4">
    <location>
        <begin position="461"/>
        <end position="621"/>
    </location>
</feature>
<evidence type="ECO:0000313" key="6">
    <source>
        <dbReference type="Proteomes" id="UP000515125"/>
    </source>
</evidence>
<feature type="compositionally biased region" description="Basic and acidic residues" evidence="4">
    <location>
        <begin position="461"/>
        <end position="470"/>
    </location>
</feature>